<evidence type="ECO:0000313" key="3">
    <source>
        <dbReference type="Proteomes" id="UP000004457"/>
    </source>
</evidence>
<feature type="chain" id="PRO_5002896263" description="Periplasmic protein" evidence="1">
    <location>
        <begin position="21"/>
        <end position="111"/>
    </location>
</feature>
<evidence type="ECO:0008006" key="4">
    <source>
        <dbReference type="Google" id="ProtNLM"/>
    </source>
</evidence>
<dbReference type="eggNOG" id="ENOG50338F0">
    <property type="taxonomic scope" value="Bacteria"/>
</dbReference>
<dbReference type="Proteomes" id="UP000004457">
    <property type="component" value="Unassembled WGS sequence"/>
</dbReference>
<name>C0EPR5_NEIFL</name>
<proteinExistence type="predicted"/>
<reference evidence="2 3" key="1">
    <citation type="submission" date="2009-01" db="EMBL/GenBank/DDBJ databases">
        <authorList>
            <person name="Fulton L."/>
            <person name="Clifton S."/>
            <person name="Chinwalla A.T."/>
            <person name="Mitreva M."/>
            <person name="Sodergren E."/>
            <person name="Weinstock G."/>
            <person name="Clifton S."/>
            <person name="Dooling D.J."/>
            <person name="Fulton B."/>
            <person name="Minx P."/>
            <person name="Pepin K.H."/>
            <person name="Johnson M."/>
            <person name="Bhonagiri V."/>
            <person name="Nash W.E."/>
            <person name="Mardis E.R."/>
            <person name="Wilson R.K."/>
        </authorList>
    </citation>
    <scope>NUCLEOTIDE SEQUENCE [LARGE SCALE GENOMIC DNA]</scope>
    <source>
        <strain evidence="2 3">NRL30031/H210</strain>
    </source>
</reference>
<evidence type="ECO:0000256" key="1">
    <source>
        <dbReference type="SAM" id="SignalP"/>
    </source>
</evidence>
<comment type="caution">
    <text evidence="2">The sequence shown here is derived from an EMBL/GenBank/DDBJ whole genome shotgun (WGS) entry which is preliminary data.</text>
</comment>
<sequence length="111" mass="12719">MMKKVASFLCLMLMASAAQAAPSDSERIAALERQVAELTAQVNRLLSERLDERSARRNNEVHVCTLSAFTDTFRAENVNRGRARLDVIQQCRRQHAEMFCKKEAVRCQTYR</sequence>
<dbReference type="GeneID" id="49971661"/>
<dbReference type="AlphaFoldDB" id="C0EPR5"/>
<feature type="signal peptide" evidence="1">
    <location>
        <begin position="1"/>
        <end position="20"/>
    </location>
</feature>
<dbReference type="EMBL" id="ACEN01000093">
    <property type="protein sequence ID" value="EEG32999.1"/>
    <property type="molecule type" value="Genomic_DNA"/>
</dbReference>
<keyword evidence="1" id="KW-0732">Signal</keyword>
<organism evidence="2 3">
    <name type="scientific">Neisseria flavescens NRL30031/H210</name>
    <dbReference type="NCBI Taxonomy" id="546264"/>
    <lineage>
        <taxon>Bacteria</taxon>
        <taxon>Pseudomonadati</taxon>
        <taxon>Pseudomonadota</taxon>
        <taxon>Betaproteobacteria</taxon>
        <taxon>Neisseriales</taxon>
        <taxon>Neisseriaceae</taxon>
        <taxon>Neisseria</taxon>
    </lineage>
</organism>
<keyword evidence="3" id="KW-1185">Reference proteome</keyword>
<gene>
    <name evidence="2" type="ORF">NEIFLAOT_01955</name>
</gene>
<accession>C0EPR5</accession>
<protein>
    <recommendedName>
        <fullName evidence="4">Periplasmic protein</fullName>
    </recommendedName>
</protein>
<dbReference type="RefSeq" id="WP_003681431.1">
    <property type="nucleotide sequence ID" value="NZ_ACEN01000093.1"/>
</dbReference>
<evidence type="ECO:0000313" key="2">
    <source>
        <dbReference type="EMBL" id="EEG32999.1"/>
    </source>
</evidence>